<sequence length="89" mass="10233">MCWDVLIRAVGGQADKGEKIENIVELLEREDQEFKEVVEQGGDENSDEEDEAVDDKNDNEEQDIPILNEWQVEDFDALAIGDGRQTHWE</sequence>
<accession>A0A8J5WK93</accession>
<keyword evidence="3" id="KW-1185">Reference proteome</keyword>
<reference evidence="2" key="1">
    <citation type="journal article" date="2021" name="bioRxiv">
        <title>Whole Genome Assembly and Annotation of Northern Wild Rice, Zizania palustris L., Supports a Whole Genome Duplication in the Zizania Genus.</title>
        <authorList>
            <person name="Haas M."/>
            <person name="Kono T."/>
            <person name="Macchietto M."/>
            <person name="Millas R."/>
            <person name="McGilp L."/>
            <person name="Shao M."/>
            <person name="Duquette J."/>
            <person name="Hirsch C.N."/>
            <person name="Kimball J."/>
        </authorList>
    </citation>
    <scope>NUCLEOTIDE SEQUENCE</scope>
    <source>
        <tissue evidence="2">Fresh leaf tissue</tissue>
    </source>
</reference>
<feature type="compositionally biased region" description="Acidic residues" evidence="1">
    <location>
        <begin position="41"/>
        <end position="63"/>
    </location>
</feature>
<dbReference type="EMBL" id="JAAALK010000081">
    <property type="protein sequence ID" value="KAG8091126.1"/>
    <property type="molecule type" value="Genomic_DNA"/>
</dbReference>
<gene>
    <name evidence="2" type="ORF">GUJ93_ZPchr0011g27559</name>
</gene>
<organism evidence="2 3">
    <name type="scientific">Zizania palustris</name>
    <name type="common">Northern wild rice</name>
    <dbReference type="NCBI Taxonomy" id="103762"/>
    <lineage>
        <taxon>Eukaryota</taxon>
        <taxon>Viridiplantae</taxon>
        <taxon>Streptophyta</taxon>
        <taxon>Embryophyta</taxon>
        <taxon>Tracheophyta</taxon>
        <taxon>Spermatophyta</taxon>
        <taxon>Magnoliopsida</taxon>
        <taxon>Liliopsida</taxon>
        <taxon>Poales</taxon>
        <taxon>Poaceae</taxon>
        <taxon>BOP clade</taxon>
        <taxon>Oryzoideae</taxon>
        <taxon>Oryzeae</taxon>
        <taxon>Zizaniinae</taxon>
        <taxon>Zizania</taxon>
    </lineage>
</organism>
<proteinExistence type="predicted"/>
<dbReference type="AlphaFoldDB" id="A0A8J5WK93"/>
<feature type="region of interest" description="Disordered" evidence="1">
    <location>
        <begin position="31"/>
        <end position="68"/>
    </location>
</feature>
<dbReference type="Proteomes" id="UP000729402">
    <property type="component" value="Unassembled WGS sequence"/>
</dbReference>
<evidence type="ECO:0000256" key="1">
    <source>
        <dbReference type="SAM" id="MobiDB-lite"/>
    </source>
</evidence>
<evidence type="ECO:0000313" key="3">
    <source>
        <dbReference type="Proteomes" id="UP000729402"/>
    </source>
</evidence>
<comment type="caution">
    <text evidence="2">The sequence shown here is derived from an EMBL/GenBank/DDBJ whole genome shotgun (WGS) entry which is preliminary data.</text>
</comment>
<name>A0A8J5WK93_ZIZPA</name>
<reference evidence="2" key="2">
    <citation type="submission" date="2021-02" db="EMBL/GenBank/DDBJ databases">
        <authorList>
            <person name="Kimball J.A."/>
            <person name="Haas M.W."/>
            <person name="Macchietto M."/>
            <person name="Kono T."/>
            <person name="Duquette J."/>
            <person name="Shao M."/>
        </authorList>
    </citation>
    <scope>NUCLEOTIDE SEQUENCE</scope>
    <source>
        <tissue evidence="2">Fresh leaf tissue</tissue>
    </source>
</reference>
<protein>
    <submittedName>
        <fullName evidence="2">Uncharacterized protein</fullName>
    </submittedName>
</protein>
<evidence type="ECO:0000313" key="2">
    <source>
        <dbReference type="EMBL" id="KAG8091126.1"/>
    </source>
</evidence>